<name>A0A8C6IDP9_MUSSI</name>
<sequence>MGLGRGPLATRMGLHEVRRQALVLLVSGVFRSREVTAQGLHSSDTGPLRSGSPGSSEVRRCVGCPLRVT</sequence>
<evidence type="ECO:0000313" key="2">
    <source>
        <dbReference type="Ensembl" id="ENSMSIP00000035199.1"/>
    </source>
</evidence>
<accession>A0A8C6IDP9</accession>
<evidence type="ECO:0000256" key="1">
    <source>
        <dbReference type="SAM" id="MobiDB-lite"/>
    </source>
</evidence>
<protein>
    <submittedName>
        <fullName evidence="2">Uncharacterized protein</fullName>
    </submittedName>
</protein>
<organism evidence="2 3">
    <name type="scientific">Mus spicilegus</name>
    <name type="common">Mound-building mouse</name>
    <dbReference type="NCBI Taxonomy" id="10103"/>
    <lineage>
        <taxon>Eukaryota</taxon>
        <taxon>Metazoa</taxon>
        <taxon>Chordata</taxon>
        <taxon>Craniata</taxon>
        <taxon>Vertebrata</taxon>
        <taxon>Euteleostomi</taxon>
        <taxon>Mammalia</taxon>
        <taxon>Eutheria</taxon>
        <taxon>Euarchontoglires</taxon>
        <taxon>Glires</taxon>
        <taxon>Rodentia</taxon>
        <taxon>Myomorpha</taxon>
        <taxon>Muroidea</taxon>
        <taxon>Muridae</taxon>
        <taxon>Murinae</taxon>
        <taxon>Mus</taxon>
        <taxon>Mus</taxon>
    </lineage>
</organism>
<dbReference type="AlphaFoldDB" id="A0A8C6IDP9"/>
<reference evidence="2" key="1">
    <citation type="submission" date="2025-08" db="UniProtKB">
        <authorList>
            <consortium name="Ensembl"/>
        </authorList>
    </citation>
    <scope>IDENTIFICATION</scope>
</reference>
<feature type="region of interest" description="Disordered" evidence="1">
    <location>
        <begin position="37"/>
        <end position="57"/>
    </location>
</feature>
<evidence type="ECO:0000313" key="3">
    <source>
        <dbReference type="Proteomes" id="UP000694415"/>
    </source>
</evidence>
<reference evidence="2" key="2">
    <citation type="submission" date="2025-09" db="UniProtKB">
        <authorList>
            <consortium name="Ensembl"/>
        </authorList>
    </citation>
    <scope>IDENTIFICATION</scope>
</reference>
<dbReference type="Ensembl" id="ENSMSIT00000044355.1">
    <property type="protein sequence ID" value="ENSMSIP00000035199.1"/>
    <property type="gene ID" value="ENSMSIG00000029315.1"/>
</dbReference>
<proteinExistence type="predicted"/>
<dbReference type="Proteomes" id="UP000694415">
    <property type="component" value="Unplaced"/>
</dbReference>
<keyword evidence="3" id="KW-1185">Reference proteome</keyword>